<comment type="subunit">
    <text evidence="7">Homotrimer. Homotrimerization increases the affinity of HSF1 to DNA. Interacts with transcriptional coregulator SSA1 on chromatin.</text>
</comment>
<evidence type="ECO:0000256" key="9">
    <source>
        <dbReference type="SAM" id="Coils"/>
    </source>
</evidence>
<comment type="subcellular location">
    <subcellularLocation>
        <location evidence="1">Nucleus</location>
    </subcellularLocation>
</comment>
<keyword evidence="6" id="KW-0539">Nucleus</keyword>
<feature type="region of interest" description="Disordered" evidence="10">
    <location>
        <begin position="131"/>
        <end position="176"/>
    </location>
</feature>
<keyword evidence="4 12" id="KW-0238">DNA-binding</keyword>
<evidence type="ECO:0000256" key="2">
    <source>
        <dbReference type="ARBA" id="ARBA00006403"/>
    </source>
</evidence>
<feature type="compositionally biased region" description="Polar residues" evidence="10">
    <location>
        <begin position="451"/>
        <end position="464"/>
    </location>
</feature>
<evidence type="ECO:0000256" key="7">
    <source>
        <dbReference type="ARBA" id="ARBA00062171"/>
    </source>
</evidence>
<dbReference type="SUPFAM" id="SSF46785">
    <property type="entry name" value="Winged helix' DNA-binding domain"/>
    <property type="match status" value="1"/>
</dbReference>
<feature type="compositionally biased region" description="Polar residues" evidence="10">
    <location>
        <begin position="139"/>
        <end position="152"/>
    </location>
</feature>
<feature type="compositionally biased region" description="Polar residues" evidence="10">
    <location>
        <begin position="160"/>
        <end position="172"/>
    </location>
</feature>
<evidence type="ECO:0000256" key="1">
    <source>
        <dbReference type="ARBA" id="ARBA00004123"/>
    </source>
</evidence>
<evidence type="ECO:0000256" key="5">
    <source>
        <dbReference type="ARBA" id="ARBA00023163"/>
    </source>
</evidence>
<dbReference type="Gene3D" id="1.10.10.10">
    <property type="entry name" value="Winged helix-like DNA-binding domain superfamily/Winged helix DNA-binding domain"/>
    <property type="match status" value="1"/>
</dbReference>
<dbReference type="GO" id="GO:0005634">
    <property type="term" value="C:nucleus"/>
    <property type="evidence" value="ECO:0007669"/>
    <property type="project" value="UniProtKB-SubCell"/>
</dbReference>
<dbReference type="InterPro" id="IPR000232">
    <property type="entry name" value="HSF_DNA-bd"/>
</dbReference>
<name>A0AAV0BNT4_PHAPC</name>
<feature type="compositionally biased region" description="Low complexity" evidence="10">
    <location>
        <begin position="253"/>
        <end position="266"/>
    </location>
</feature>
<feature type="compositionally biased region" description="Acidic residues" evidence="10">
    <location>
        <begin position="561"/>
        <end position="605"/>
    </location>
</feature>
<feature type="region of interest" description="Disordered" evidence="10">
    <location>
        <begin position="239"/>
        <end position="271"/>
    </location>
</feature>
<dbReference type="Proteomes" id="UP001153365">
    <property type="component" value="Unassembled WGS sequence"/>
</dbReference>
<feature type="coiled-coil region" evidence="9">
    <location>
        <begin position="342"/>
        <end position="369"/>
    </location>
</feature>
<accession>A0AAV0BNT4</accession>
<keyword evidence="5" id="KW-0804">Transcription</keyword>
<dbReference type="EMBL" id="CALTRL010005967">
    <property type="protein sequence ID" value="CAH7688313.1"/>
    <property type="molecule type" value="Genomic_DNA"/>
</dbReference>
<evidence type="ECO:0000256" key="6">
    <source>
        <dbReference type="ARBA" id="ARBA00023242"/>
    </source>
</evidence>
<evidence type="ECO:0000259" key="11">
    <source>
        <dbReference type="SMART" id="SM00415"/>
    </source>
</evidence>
<evidence type="ECO:0000256" key="8">
    <source>
        <dbReference type="RuleBase" id="RU004020"/>
    </source>
</evidence>
<dbReference type="PRINTS" id="PR00056">
    <property type="entry name" value="HSFDOMAIN"/>
</dbReference>
<feature type="domain" description="HSF-type DNA-binding" evidence="11">
    <location>
        <begin position="15"/>
        <end position="132"/>
    </location>
</feature>
<reference evidence="12" key="1">
    <citation type="submission" date="2022-06" db="EMBL/GenBank/DDBJ databases">
        <authorList>
            <consortium name="SYNGENTA / RWTH Aachen University"/>
        </authorList>
    </citation>
    <scope>NUCLEOTIDE SEQUENCE</scope>
</reference>
<feature type="compositionally biased region" description="Low complexity" evidence="10">
    <location>
        <begin position="430"/>
        <end position="443"/>
    </location>
</feature>
<dbReference type="PANTHER" id="PTHR10015">
    <property type="entry name" value="HEAT SHOCK TRANSCRIPTION FACTOR"/>
    <property type="match status" value="1"/>
</dbReference>
<organism evidence="12 13">
    <name type="scientific">Phakopsora pachyrhizi</name>
    <name type="common">Asian soybean rust disease fungus</name>
    <dbReference type="NCBI Taxonomy" id="170000"/>
    <lineage>
        <taxon>Eukaryota</taxon>
        <taxon>Fungi</taxon>
        <taxon>Dikarya</taxon>
        <taxon>Basidiomycota</taxon>
        <taxon>Pucciniomycotina</taxon>
        <taxon>Pucciniomycetes</taxon>
        <taxon>Pucciniales</taxon>
        <taxon>Phakopsoraceae</taxon>
        <taxon>Phakopsora</taxon>
    </lineage>
</organism>
<feature type="region of interest" description="Disordered" evidence="10">
    <location>
        <begin position="419"/>
        <end position="464"/>
    </location>
</feature>
<proteinExistence type="inferred from homology"/>
<evidence type="ECO:0000256" key="3">
    <source>
        <dbReference type="ARBA" id="ARBA00023015"/>
    </source>
</evidence>
<dbReference type="GO" id="GO:0043565">
    <property type="term" value="F:sequence-specific DNA binding"/>
    <property type="evidence" value="ECO:0007669"/>
    <property type="project" value="InterPro"/>
</dbReference>
<feature type="region of interest" description="Disordered" evidence="10">
    <location>
        <begin position="545"/>
        <end position="659"/>
    </location>
</feature>
<dbReference type="FunFam" id="1.10.10.10:FF:000027">
    <property type="entry name" value="Heat shock transcription factor 1"/>
    <property type="match status" value="1"/>
</dbReference>
<keyword evidence="3" id="KW-0805">Transcription regulation</keyword>
<evidence type="ECO:0000313" key="13">
    <source>
        <dbReference type="Proteomes" id="UP001153365"/>
    </source>
</evidence>
<protein>
    <submittedName>
        <fullName evidence="12">HSF-type DNA-binding-domain-containing protein</fullName>
    </submittedName>
</protein>
<keyword evidence="9" id="KW-0175">Coiled coil</keyword>
<comment type="caution">
    <text evidence="12">The sequence shown here is derived from an EMBL/GenBank/DDBJ whole genome shotgun (WGS) entry which is preliminary data.</text>
</comment>
<keyword evidence="13" id="KW-1185">Reference proteome</keyword>
<dbReference type="Pfam" id="PF00447">
    <property type="entry name" value="HSF_DNA-bind"/>
    <property type="match status" value="1"/>
</dbReference>
<evidence type="ECO:0000256" key="4">
    <source>
        <dbReference type="ARBA" id="ARBA00023125"/>
    </source>
</evidence>
<dbReference type="PANTHER" id="PTHR10015:SF427">
    <property type="entry name" value="HEAT SHOCK FACTOR PROTEIN"/>
    <property type="match status" value="1"/>
</dbReference>
<evidence type="ECO:0000256" key="10">
    <source>
        <dbReference type="SAM" id="MobiDB-lite"/>
    </source>
</evidence>
<dbReference type="GO" id="GO:0003700">
    <property type="term" value="F:DNA-binding transcription factor activity"/>
    <property type="evidence" value="ECO:0007669"/>
    <property type="project" value="InterPro"/>
</dbReference>
<sequence>MEESQKNLLQRSNKTQAAFVPKLFLMVEDSKTKTEADPNPTQPLICWSKMGDVFCVYDPIEFSRIILPRHFKHNNWQSFVRQLNMYGFHKVNDLLSVAGGVSSTTEIVQAWEFRHPHFRRGRPDLLSMIKRKSNKQHASRNSTITNLNPTDSRFNRQKPRQGNNYRPQQLNSKEAHPQHVAHFNRAPDNSGLNGRPYWMVYPPSSFINAANQQTNHRFLHGHPPPPPLYADKQAGCIQAPRPPALYPLSTPESRNSNPTLSSSRSPSHTHKIALRRSESYGGDADRSSTAFYLPLTVHNSSISQAEASNFHHQRSQIKCADYADDVMQRNNTNELLDRKRNINRGDEVLDTIESELRRLNENIDRKNALSNQVVTVLGSVVELVTCLVENDYERGGGVNSTGKLSSYVRMAKDALGKIDTRVQNSNGSNDAPSTDSLSPLSLDPNERATLRSANSPRKSVFSETSSSIQMEWTRKLNDCKYPHRPSVSARSASLQSLPPLKALLGDTDFFAPKHSSLLPCPSKKTLSTNKEVSALAYEKKLPDSINRLMNGNQGSVRGNSEEVEEEEEEDEEEDDDEDDEEDEEDEVDEALEEEEEEEEEDDEEKNDPQVIQGEEEEGGRREDIEEDEEYEEVDEEYEEVDDDNENELETESTQISSLEVYDREKIHHINILKRPTKETYSELKESDNKRKIDINSLANHSLESLKKRKLNDSNW</sequence>
<dbReference type="InterPro" id="IPR036388">
    <property type="entry name" value="WH-like_DNA-bd_sf"/>
</dbReference>
<comment type="similarity">
    <text evidence="2 8">Belongs to the HSF family.</text>
</comment>
<gene>
    <name evidence="12" type="ORF">PPACK8108_LOCUS23258</name>
</gene>
<dbReference type="InterPro" id="IPR036390">
    <property type="entry name" value="WH_DNA-bd_sf"/>
</dbReference>
<evidence type="ECO:0000313" key="12">
    <source>
        <dbReference type="EMBL" id="CAH7688313.1"/>
    </source>
</evidence>
<feature type="compositionally biased region" description="Polar residues" evidence="10">
    <location>
        <begin position="547"/>
        <end position="558"/>
    </location>
</feature>
<feature type="compositionally biased region" description="Acidic residues" evidence="10">
    <location>
        <begin position="624"/>
        <end position="650"/>
    </location>
</feature>
<dbReference type="AlphaFoldDB" id="A0AAV0BNT4"/>
<dbReference type="SMART" id="SM00415">
    <property type="entry name" value="HSF"/>
    <property type="match status" value="1"/>
</dbReference>